<accession>A0ABD1P8J9</accession>
<dbReference type="AlphaFoldDB" id="A0ABD1P8J9"/>
<evidence type="ECO:0000313" key="2">
    <source>
        <dbReference type="Proteomes" id="UP001604336"/>
    </source>
</evidence>
<organism evidence="1 2">
    <name type="scientific">Abeliophyllum distichum</name>
    <dbReference type="NCBI Taxonomy" id="126358"/>
    <lineage>
        <taxon>Eukaryota</taxon>
        <taxon>Viridiplantae</taxon>
        <taxon>Streptophyta</taxon>
        <taxon>Embryophyta</taxon>
        <taxon>Tracheophyta</taxon>
        <taxon>Spermatophyta</taxon>
        <taxon>Magnoliopsida</taxon>
        <taxon>eudicotyledons</taxon>
        <taxon>Gunneridae</taxon>
        <taxon>Pentapetalae</taxon>
        <taxon>asterids</taxon>
        <taxon>lamiids</taxon>
        <taxon>Lamiales</taxon>
        <taxon>Oleaceae</taxon>
        <taxon>Forsythieae</taxon>
        <taxon>Abeliophyllum</taxon>
    </lineage>
</organism>
<dbReference type="Proteomes" id="UP001604336">
    <property type="component" value="Unassembled WGS sequence"/>
</dbReference>
<evidence type="ECO:0000313" key="1">
    <source>
        <dbReference type="EMBL" id="KAL2460198.1"/>
    </source>
</evidence>
<comment type="caution">
    <text evidence="1">The sequence shown here is derived from an EMBL/GenBank/DDBJ whole genome shotgun (WGS) entry which is preliminary data.</text>
</comment>
<gene>
    <name evidence="1" type="ORF">Adt_43618</name>
</gene>
<sequence>MRMKLSGRRKSAVSLMKRQVNELKEALLKTSLEIVQMEWMHDITLTPLQNTKLTSLKILADDDLLKVISNISRPNLLENIQSSIAKIAKSLECLHSCEQTSITAEGQLERAMSWACGGPKFHVKYVSPKFRNTS</sequence>
<reference evidence="2" key="1">
    <citation type="submission" date="2024-07" db="EMBL/GenBank/DDBJ databases">
        <title>Two chromosome-level genome assemblies of Korean endemic species Abeliophyllum distichum and Forsythia ovata (Oleaceae).</title>
        <authorList>
            <person name="Jang H."/>
        </authorList>
    </citation>
    <scope>NUCLEOTIDE SEQUENCE [LARGE SCALE GENOMIC DNA]</scope>
</reference>
<name>A0ABD1P8J9_9LAMI</name>
<dbReference type="EMBL" id="JBFOLK010000014">
    <property type="protein sequence ID" value="KAL2460198.1"/>
    <property type="molecule type" value="Genomic_DNA"/>
</dbReference>
<keyword evidence="2" id="KW-1185">Reference proteome</keyword>
<proteinExistence type="predicted"/>
<protein>
    <submittedName>
        <fullName evidence="1">PI3K/PI4K domain-containing protein</fullName>
    </submittedName>
</protein>